<keyword evidence="2" id="KW-0732">Signal</keyword>
<dbReference type="GO" id="GO:0008009">
    <property type="term" value="F:chemokine activity"/>
    <property type="evidence" value="ECO:0007669"/>
    <property type="project" value="InterPro"/>
</dbReference>
<feature type="domain" description="Chemokine interleukin-8-like" evidence="3">
    <location>
        <begin position="37"/>
        <end position="94"/>
    </location>
</feature>
<dbReference type="SUPFAM" id="SSF54117">
    <property type="entry name" value="Interleukin 8-like chemokines"/>
    <property type="match status" value="1"/>
</dbReference>
<organism evidence="4 5">
    <name type="scientific">Cyprinus carpio</name>
    <name type="common">Common carp</name>
    <dbReference type="NCBI Taxonomy" id="7962"/>
    <lineage>
        <taxon>Eukaryota</taxon>
        <taxon>Metazoa</taxon>
        <taxon>Chordata</taxon>
        <taxon>Craniata</taxon>
        <taxon>Vertebrata</taxon>
        <taxon>Euteleostomi</taxon>
        <taxon>Actinopterygii</taxon>
        <taxon>Neopterygii</taxon>
        <taxon>Teleostei</taxon>
        <taxon>Ostariophysi</taxon>
        <taxon>Cypriniformes</taxon>
        <taxon>Cyprinidae</taxon>
        <taxon>Cyprininae</taxon>
        <taxon>Cyprinus</taxon>
    </lineage>
</organism>
<dbReference type="SMART" id="SM00199">
    <property type="entry name" value="SCY"/>
    <property type="match status" value="1"/>
</dbReference>
<dbReference type="Pfam" id="PF00048">
    <property type="entry name" value="IL8"/>
    <property type="match status" value="1"/>
</dbReference>
<proteinExistence type="predicted"/>
<dbReference type="Gene3D" id="2.40.50.40">
    <property type="match status" value="1"/>
</dbReference>
<reference evidence="4" key="1">
    <citation type="submission" date="2025-08" db="UniProtKB">
        <authorList>
            <consortium name="Ensembl"/>
        </authorList>
    </citation>
    <scope>IDENTIFICATION</scope>
</reference>
<evidence type="ECO:0000313" key="4">
    <source>
        <dbReference type="Ensembl" id="ENSCCRP00020031451.1"/>
    </source>
</evidence>
<evidence type="ECO:0000256" key="2">
    <source>
        <dbReference type="SAM" id="SignalP"/>
    </source>
</evidence>
<accession>A0A8C2HBR1</accession>
<keyword evidence="1" id="KW-0202">Cytokine</keyword>
<feature type="chain" id="PRO_5034443399" evidence="2">
    <location>
        <begin position="30"/>
        <end position="99"/>
    </location>
</feature>
<dbReference type="Ensembl" id="ENSCCRT00020034392.1">
    <property type="protein sequence ID" value="ENSCCRP00020031451.1"/>
    <property type="gene ID" value="ENSCCRG00020014226.1"/>
</dbReference>
<name>A0A8C2HBR1_CYPCA</name>
<evidence type="ECO:0000259" key="3">
    <source>
        <dbReference type="SMART" id="SM00199"/>
    </source>
</evidence>
<evidence type="ECO:0000256" key="1">
    <source>
        <dbReference type="ARBA" id="ARBA00022514"/>
    </source>
</evidence>
<dbReference type="InterPro" id="IPR001811">
    <property type="entry name" value="Chemokine_IL8-like_dom"/>
</dbReference>
<dbReference type="AlphaFoldDB" id="A0A8C2HBR1"/>
<dbReference type="GO" id="GO:0005615">
    <property type="term" value="C:extracellular space"/>
    <property type="evidence" value="ECO:0007669"/>
    <property type="project" value="UniProtKB-KW"/>
</dbReference>
<dbReference type="InterPro" id="IPR036048">
    <property type="entry name" value="Interleukin_8-like_sf"/>
</dbReference>
<dbReference type="Proteomes" id="UP000694701">
    <property type="component" value="Unplaced"/>
</dbReference>
<protein>
    <submittedName>
        <fullName evidence="4">Chemokine (C-C motif) ligand 36, duplicate 1</fullName>
    </submittedName>
</protein>
<dbReference type="GO" id="GO:0006955">
    <property type="term" value="P:immune response"/>
    <property type="evidence" value="ECO:0007669"/>
    <property type="project" value="InterPro"/>
</dbReference>
<feature type="signal peptide" evidence="2">
    <location>
        <begin position="1"/>
        <end position="29"/>
    </location>
</feature>
<evidence type="ECO:0000313" key="5">
    <source>
        <dbReference type="Proteomes" id="UP000694701"/>
    </source>
</evidence>
<sequence>MHFNPLIFNIWHVCVLLCIPVFNKQRVRALWTRANLSPECDFIIYWKIPIATIDFYIETKVDCPKPGVIFVTKRGFRICTHPQLGWVKSAMKAIDDRDL</sequence>